<sequence length="75" mass="8515">MSCACVDTDKKFLIRNFSFLAVPDDEQDIWSSSRSTLLENKLGKCHLHFYLTANQFVNSSFLSLMAQLASSHKNI</sequence>
<organism evidence="1 2">
    <name type="scientific">Brachionus plicatilis</name>
    <name type="common">Marine rotifer</name>
    <name type="synonym">Brachionus muelleri</name>
    <dbReference type="NCBI Taxonomy" id="10195"/>
    <lineage>
        <taxon>Eukaryota</taxon>
        <taxon>Metazoa</taxon>
        <taxon>Spiralia</taxon>
        <taxon>Gnathifera</taxon>
        <taxon>Rotifera</taxon>
        <taxon>Eurotatoria</taxon>
        <taxon>Monogononta</taxon>
        <taxon>Pseudotrocha</taxon>
        <taxon>Ploima</taxon>
        <taxon>Brachionidae</taxon>
        <taxon>Brachionus</taxon>
    </lineage>
</organism>
<proteinExistence type="predicted"/>
<evidence type="ECO:0000313" key="1">
    <source>
        <dbReference type="EMBL" id="RNA03777.1"/>
    </source>
</evidence>
<protein>
    <submittedName>
        <fullName evidence="1">Uncharacterized protein</fullName>
    </submittedName>
</protein>
<dbReference type="Proteomes" id="UP000276133">
    <property type="component" value="Unassembled WGS sequence"/>
</dbReference>
<dbReference type="EMBL" id="REGN01008352">
    <property type="protein sequence ID" value="RNA03777.1"/>
    <property type="molecule type" value="Genomic_DNA"/>
</dbReference>
<accession>A0A3M7PXD0</accession>
<gene>
    <name evidence="1" type="ORF">BpHYR1_029708</name>
</gene>
<name>A0A3M7PXD0_BRAPC</name>
<keyword evidence="2" id="KW-1185">Reference proteome</keyword>
<comment type="caution">
    <text evidence="1">The sequence shown here is derived from an EMBL/GenBank/DDBJ whole genome shotgun (WGS) entry which is preliminary data.</text>
</comment>
<reference evidence="1 2" key="1">
    <citation type="journal article" date="2018" name="Sci. Rep.">
        <title>Genomic signatures of local adaptation to the degree of environmental predictability in rotifers.</title>
        <authorList>
            <person name="Franch-Gras L."/>
            <person name="Hahn C."/>
            <person name="Garcia-Roger E.M."/>
            <person name="Carmona M.J."/>
            <person name="Serra M."/>
            <person name="Gomez A."/>
        </authorList>
    </citation>
    <scope>NUCLEOTIDE SEQUENCE [LARGE SCALE GENOMIC DNA]</scope>
    <source>
        <strain evidence="1">HYR1</strain>
    </source>
</reference>
<evidence type="ECO:0000313" key="2">
    <source>
        <dbReference type="Proteomes" id="UP000276133"/>
    </source>
</evidence>
<dbReference type="AlphaFoldDB" id="A0A3M7PXD0"/>